<organism evidence="17 18">
    <name type="scientific">Meloidogyne enterolobii</name>
    <name type="common">Root-knot nematode worm</name>
    <name type="synonym">Meloidogyne mayaguensis</name>
    <dbReference type="NCBI Taxonomy" id="390850"/>
    <lineage>
        <taxon>Eukaryota</taxon>
        <taxon>Metazoa</taxon>
        <taxon>Ecdysozoa</taxon>
        <taxon>Nematoda</taxon>
        <taxon>Chromadorea</taxon>
        <taxon>Rhabditida</taxon>
        <taxon>Tylenchina</taxon>
        <taxon>Tylenchomorpha</taxon>
        <taxon>Tylenchoidea</taxon>
        <taxon>Meloidogynidae</taxon>
        <taxon>Meloidogyninae</taxon>
        <taxon>Meloidogyne</taxon>
    </lineage>
</organism>
<feature type="transmembrane region" description="Helical" evidence="15">
    <location>
        <begin position="105"/>
        <end position="123"/>
    </location>
</feature>
<dbReference type="GO" id="GO:0051119">
    <property type="term" value="F:sugar transmembrane transporter activity"/>
    <property type="evidence" value="ECO:0007669"/>
    <property type="project" value="InterPro"/>
</dbReference>
<dbReference type="EMBL" id="CAJEWN010000011">
    <property type="protein sequence ID" value="CAD2131857.1"/>
    <property type="molecule type" value="Genomic_DNA"/>
</dbReference>
<dbReference type="Gene3D" id="1.20.1280.290">
    <property type="match status" value="2"/>
</dbReference>
<evidence type="ECO:0000256" key="1">
    <source>
        <dbReference type="ARBA" id="ARBA00004651"/>
    </source>
</evidence>
<evidence type="ECO:0000256" key="5">
    <source>
        <dbReference type="ARBA" id="ARBA00022448"/>
    </source>
</evidence>
<feature type="transmembrane region" description="Helical" evidence="15">
    <location>
        <begin position="161"/>
        <end position="182"/>
    </location>
</feature>
<feature type="transmembrane region" description="Helical" evidence="15">
    <location>
        <begin position="73"/>
        <end position="93"/>
    </location>
</feature>
<comment type="function">
    <text evidence="13">Mediates both low-affinity uptake and efflux of sugar across the membrane.</text>
</comment>
<keyword evidence="9" id="KW-0677">Repeat</keyword>
<dbReference type="AlphaFoldDB" id="A0A6V7V5V4"/>
<keyword evidence="7" id="KW-0762">Sugar transport</keyword>
<dbReference type="FunFam" id="1.20.1280.290:FF:000004">
    <property type="entry name" value="Sugar transporter SWEET"/>
    <property type="match status" value="1"/>
</dbReference>
<feature type="transmembrane region" description="Helical" evidence="15">
    <location>
        <begin position="12"/>
        <end position="34"/>
    </location>
</feature>
<dbReference type="FunFam" id="1.20.1280.290:FF:000010">
    <property type="entry name" value="Sugar transporter SWEET"/>
    <property type="match status" value="1"/>
</dbReference>
<keyword evidence="10 15" id="KW-1133">Transmembrane helix</keyword>
<keyword evidence="11" id="KW-0333">Golgi apparatus</keyword>
<dbReference type="InterPro" id="IPR004316">
    <property type="entry name" value="SWEET_rpt"/>
</dbReference>
<evidence type="ECO:0000256" key="4">
    <source>
        <dbReference type="ARBA" id="ARBA00021741"/>
    </source>
</evidence>
<evidence type="ECO:0000256" key="11">
    <source>
        <dbReference type="ARBA" id="ARBA00023034"/>
    </source>
</evidence>
<feature type="region of interest" description="Disordered" evidence="14">
    <location>
        <begin position="485"/>
        <end position="553"/>
    </location>
</feature>
<protein>
    <recommendedName>
        <fullName evidence="4">Sugar transporter SWEET1</fullName>
    </recommendedName>
</protein>
<evidence type="ECO:0000256" key="3">
    <source>
        <dbReference type="ARBA" id="ARBA00007809"/>
    </source>
</evidence>
<keyword evidence="5" id="KW-0813">Transport</keyword>
<evidence type="ECO:0000256" key="6">
    <source>
        <dbReference type="ARBA" id="ARBA00022475"/>
    </source>
</evidence>
<dbReference type="InterPro" id="IPR047664">
    <property type="entry name" value="SWEET"/>
</dbReference>
<feature type="transmembrane region" description="Helical" evidence="15">
    <location>
        <begin position="129"/>
        <end position="149"/>
    </location>
</feature>
<dbReference type="Pfam" id="PF03083">
    <property type="entry name" value="MtN3_slv"/>
    <property type="match status" value="2"/>
</dbReference>
<name>A0A6V7V5V4_MELEN</name>
<comment type="similarity">
    <text evidence="3">Belongs to the SWEET sugar transporter family.</text>
</comment>
<evidence type="ECO:0000313" key="16">
    <source>
        <dbReference type="EMBL" id="CAD2131857.1"/>
    </source>
</evidence>
<feature type="compositionally biased region" description="Basic residues" evidence="14">
    <location>
        <begin position="507"/>
        <end position="516"/>
    </location>
</feature>
<gene>
    <name evidence="17" type="ORF">MENT_LOCUS21697</name>
    <name evidence="16" type="ORF">MENT_LOCUS3442</name>
</gene>
<proteinExistence type="inferred from homology"/>
<keyword evidence="8 15" id="KW-0812">Transmembrane</keyword>
<evidence type="ECO:0000256" key="10">
    <source>
        <dbReference type="ARBA" id="ARBA00022989"/>
    </source>
</evidence>
<sequence length="553" mass="62311">MLDVFHGEFTFIKFISTLAFFTTVGLFFCGIPICRQIWKRKDTDEISGAPFLMGVLGGTCWIVYAYLKGDNTVMYVTGTQILLYSTYTIFYWFMSKKKLGISIKILLLVGICSALVALAHIFGQKVFHPLGIICTTLNTMDFAAPLSGLRVVIRRRATSTLPLPLCIANFMVSTEWFIYGLLVWDFYLITPNGIGSLLAFAQLILFVVLPRKPKQRPPFIRLFYKIRRCCSTEKDIISTDVEAIAVVSSEKDPEDKMSLGIDRISHHRWSSRILTNVVGEVENAIQKVQIGEQFAYSHKLDKSADSSDSGCAESAKTLSPEEHRKIEEHIPSTNTEEEEIDTFNENENAFAESAKSMRLSAKHLQKLAATFGGSGAENLDLGESGELDSVYGHSVRRQCASAMSESANTDRLSNSGLFRLSRRLSAKIQRTIHQQEQPKKRAGYIGGFGYSLQQHHYRALHPKTDQEQTDGEHDDVPIIVETDEDVASNKHQRYLKRAKSEPSLAAKQHHNKHFKKIKEENKAEENQQIEQEVLKEGEKQETNSVKDDKCLLG</sequence>
<reference evidence="17 18" key="1">
    <citation type="submission" date="2020-08" db="EMBL/GenBank/DDBJ databases">
        <authorList>
            <person name="Koutsovoulos G."/>
            <person name="Danchin GJ E."/>
        </authorList>
    </citation>
    <scope>NUCLEOTIDE SEQUENCE [LARGE SCALE GENOMIC DNA]</scope>
</reference>
<keyword evidence="12 15" id="KW-0472">Membrane</keyword>
<dbReference type="PANTHER" id="PTHR10791">
    <property type="entry name" value="RAG1-ACTIVATING PROTEIN 1"/>
    <property type="match status" value="1"/>
</dbReference>
<accession>A0A6V7V5V4</accession>
<feature type="compositionally biased region" description="Basic and acidic residues" evidence="14">
    <location>
        <begin position="532"/>
        <end position="553"/>
    </location>
</feature>
<dbReference type="EMBL" id="CAJEWN010000166">
    <property type="protein sequence ID" value="CAD2170300.1"/>
    <property type="molecule type" value="Genomic_DNA"/>
</dbReference>
<evidence type="ECO:0000256" key="7">
    <source>
        <dbReference type="ARBA" id="ARBA00022597"/>
    </source>
</evidence>
<evidence type="ECO:0000256" key="12">
    <source>
        <dbReference type="ARBA" id="ARBA00023136"/>
    </source>
</evidence>
<comment type="subcellular location">
    <subcellularLocation>
        <location evidence="1">Cell membrane</location>
        <topology evidence="1">Multi-pass membrane protein</topology>
    </subcellularLocation>
    <subcellularLocation>
        <location evidence="2">Golgi apparatus membrane</location>
        <topology evidence="2">Multi-pass membrane protein</topology>
    </subcellularLocation>
</comment>
<evidence type="ECO:0000313" key="18">
    <source>
        <dbReference type="Proteomes" id="UP000580250"/>
    </source>
</evidence>
<dbReference type="Proteomes" id="UP000580250">
    <property type="component" value="Unassembled WGS sequence"/>
</dbReference>
<dbReference type="OrthoDB" id="409725at2759"/>
<evidence type="ECO:0000256" key="14">
    <source>
        <dbReference type="SAM" id="MobiDB-lite"/>
    </source>
</evidence>
<keyword evidence="6" id="KW-1003">Cell membrane</keyword>
<evidence type="ECO:0000256" key="13">
    <source>
        <dbReference type="ARBA" id="ARBA00055578"/>
    </source>
</evidence>
<feature type="transmembrane region" description="Helical" evidence="15">
    <location>
        <begin position="188"/>
        <end position="209"/>
    </location>
</feature>
<evidence type="ECO:0000256" key="8">
    <source>
        <dbReference type="ARBA" id="ARBA00022692"/>
    </source>
</evidence>
<evidence type="ECO:0000256" key="2">
    <source>
        <dbReference type="ARBA" id="ARBA00004653"/>
    </source>
</evidence>
<dbReference type="GO" id="GO:0005886">
    <property type="term" value="C:plasma membrane"/>
    <property type="evidence" value="ECO:0007669"/>
    <property type="project" value="UniProtKB-SubCell"/>
</dbReference>
<feature type="transmembrane region" description="Helical" evidence="15">
    <location>
        <begin position="46"/>
        <end position="67"/>
    </location>
</feature>
<comment type="caution">
    <text evidence="17">The sequence shown here is derived from an EMBL/GenBank/DDBJ whole genome shotgun (WGS) entry which is preliminary data.</text>
</comment>
<dbReference type="PANTHER" id="PTHR10791:SF246">
    <property type="entry name" value="SUGAR TRANSPORTER SWEET1"/>
    <property type="match status" value="1"/>
</dbReference>
<evidence type="ECO:0000313" key="17">
    <source>
        <dbReference type="EMBL" id="CAD2170300.1"/>
    </source>
</evidence>
<dbReference type="GO" id="GO:0000139">
    <property type="term" value="C:Golgi membrane"/>
    <property type="evidence" value="ECO:0007669"/>
    <property type="project" value="UniProtKB-SubCell"/>
</dbReference>
<evidence type="ECO:0000256" key="15">
    <source>
        <dbReference type="SAM" id="Phobius"/>
    </source>
</evidence>
<evidence type="ECO:0000256" key="9">
    <source>
        <dbReference type="ARBA" id="ARBA00022737"/>
    </source>
</evidence>